<dbReference type="EMBL" id="BRPK01000026">
    <property type="protein sequence ID" value="GLB45693.1"/>
    <property type="molecule type" value="Genomic_DNA"/>
</dbReference>
<evidence type="ECO:0000313" key="5">
    <source>
        <dbReference type="EMBL" id="GLB45693.1"/>
    </source>
</evidence>
<dbReference type="PANTHER" id="PTHR19848:SF8">
    <property type="entry name" value="F-BOX AND WD REPEAT DOMAIN CONTAINING 7"/>
    <property type="match status" value="1"/>
</dbReference>
<dbReference type="InterPro" id="IPR036322">
    <property type="entry name" value="WD40_repeat_dom_sf"/>
</dbReference>
<evidence type="ECO:0000256" key="1">
    <source>
        <dbReference type="ARBA" id="ARBA00022574"/>
    </source>
</evidence>
<comment type="caution">
    <text evidence="5">The sequence shown here is derived from an EMBL/GenBank/DDBJ whole genome shotgun (WGS) entry which is preliminary data.</text>
</comment>
<dbReference type="AlphaFoldDB" id="A0A9P3Q235"/>
<keyword evidence="6" id="KW-1185">Reference proteome</keyword>
<feature type="compositionally biased region" description="Low complexity" evidence="4">
    <location>
        <begin position="289"/>
        <end position="304"/>
    </location>
</feature>
<name>A0A9P3Q235_LYOSH</name>
<proteinExistence type="predicted"/>
<feature type="region of interest" description="Disordered" evidence="4">
    <location>
        <begin position="288"/>
        <end position="331"/>
    </location>
</feature>
<dbReference type="SUPFAM" id="SSF50978">
    <property type="entry name" value="WD40 repeat-like"/>
    <property type="match status" value="1"/>
</dbReference>
<evidence type="ECO:0000313" key="6">
    <source>
        <dbReference type="Proteomes" id="UP001063166"/>
    </source>
</evidence>
<accession>A0A9P3Q235</accession>
<dbReference type="SMART" id="SM00320">
    <property type="entry name" value="WD40"/>
    <property type="match status" value="6"/>
</dbReference>
<feature type="repeat" description="WD" evidence="3">
    <location>
        <begin position="232"/>
        <end position="273"/>
    </location>
</feature>
<dbReference type="OrthoDB" id="10257301at2759"/>
<dbReference type="PANTHER" id="PTHR19848">
    <property type="entry name" value="WD40 REPEAT PROTEIN"/>
    <property type="match status" value="1"/>
</dbReference>
<gene>
    <name evidence="5" type="ORF">LshimejAT787_2600260</name>
</gene>
<reference evidence="5" key="1">
    <citation type="submission" date="2022-07" db="EMBL/GenBank/DDBJ databases">
        <title>The genome of Lyophyllum shimeji provides insight into the initial evolution of ectomycorrhizal fungal genome.</title>
        <authorList>
            <person name="Kobayashi Y."/>
            <person name="Shibata T."/>
            <person name="Hirakawa H."/>
            <person name="Shigenobu S."/>
            <person name="Nishiyama T."/>
            <person name="Yamada A."/>
            <person name="Hasebe M."/>
            <person name="Kawaguchi M."/>
        </authorList>
    </citation>
    <scope>NUCLEOTIDE SEQUENCE</scope>
    <source>
        <strain evidence="5">AT787</strain>
    </source>
</reference>
<dbReference type="InterPro" id="IPR001680">
    <property type="entry name" value="WD40_rpt"/>
</dbReference>
<dbReference type="InterPro" id="IPR019775">
    <property type="entry name" value="WD40_repeat_CS"/>
</dbReference>
<evidence type="ECO:0000256" key="3">
    <source>
        <dbReference type="PROSITE-ProRule" id="PRU00221"/>
    </source>
</evidence>
<keyword evidence="2" id="KW-0677">Repeat</keyword>
<dbReference type="PROSITE" id="PS50294">
    <property type="entry name" value="WD_REPEATS_REGION"/>
    <property type="match status" value="1"/>
</dbReference>
<dbReference type="Pfam" id="PF00400">
    <property type="entry name" value="WD40"/>
    <property type="match status" value="2"/>
</dbReference>
<evidence type="ECO:0000256" key="4">
    <source>
        <dbReference type="SAM" id="MobiDB-lite"/>
    </source>
</evidence>
<protein>
    <submittedName>
        <fullName evidence="5">WD domain, G-beta repeat</fullName>
    </submittedName>
</protein>
<sequence length="523" mass="54246">MSASDPLTLPVVTIDPTFPTVIQEVHAGILPYEKFWVSCYKTSHPSVHAKIQAELDERNRDLVLLKAIEGDVAMTRGTDGTYAVSCDPLGIEPTPVLPPAQEYRDPERSKPDRPQRITAFDISPDSTRFATGFLDGSVFLYPILPVSTPSTSASASSADPPIYPAQTITPSPSARPTARPHLSTITHLQFFPSSRVLLTSGADFALSILPADLPEPTTTTTSSVRLTHARTLRAHTRPVTATAILGPGRNVLSASLDATLRLWDVPSSAVIATLHSARAQPILSAVLGPSSSTSPSASTPSSPSMAVDVDGTPAEPAPAPAPDPREVPETQSSTVFVGLQDGTIELFDLRSKRSVFRSPFSPSAGRGGGAGGAGGGGGGGIAALAHSPAHHLLATGSTRGVVSVFDTRNLGAGPVTAFVRGAGGGAGVEDLAFVEDLDLDLGRREGGGVGERAVGLVVATADGLPYIAGVVPEGPGVRAELVGGDCDPVRCVRVRKREANGMAGAGWDVWSAGDDAVVRRWRI</sequence>
<dbReference type="Proteomes" id="UP001063166">
    <property type="component" value="Unassembled WGS sequence"/>
</dbReference>
<organism evidence="5 6">
    <name type="scientific">Lyophyllum shimeji</name>
    <name type="common">Hon-shimeji</name>
    <name type="synonym">Tricholoma shimeji</name>
    <dbReference type="NCBI Taxonomy" id="47721"/>
    <lineage>
        <taxon>Eukaryota</taxon>
        <taxon>Fungi</taxon>
        <taxon>Dikarya</taxon>
        <taxon>Basidiomycota</taxon>
        <taxon>Agaricomycotina</taxon>
        <taxon>Agaricomycetes</taxon>
        <taxon>Agaricomycetidae</taxon>
        <taxon>Agaricales</taxon>
        <taxon>Tricholomatineae</taxon>
        <taxon>Lyophyllaceae</taxon>
        <taxon>Lyophyllum</taxon>
    </lineage>
</organism>
<dbReference type="PROSITE" id="PS00678">
    <property type="entry name" value="WD_REPEATS_1"/>
    <property type="match status" value="1"/>
</dbReference>
<dbReference type="PROSITE" id="PS50082">
    <property type="entry name" value="WD_REPEATS_2"/>
    <property type="match status" value="1"/>
</dbReference>
<keyword evidence="1 3" id="KW-0853">WD repeat</keyword>
<dbReference type="InterPro" id="IPR015943">
    <property type="entry name" value="WD40/YVTN_repeat-like_dom_sf"/>
</dbReference>
<feature type="compositionally biased region" description="Basic and acidic residues" evidence="4">
    <location>
        <begin position="102"/>
        <end position="115"/>
    </location>
</feature>
<feature type="region of interest" description="Disordered" evidence="4">
    <location>
        <begin position="96"/>
        <end position="118"/>
    </location>
</feature>
<evidence type="ECO:0000256" key="2">
    <source>
        <dbReference type="ARBA" id="ARBA00022737"/>
    </source>
</evidence>
<dbReference type="Gene3D" id="2.130.10.10">
    <property type="entry name" value="YVTN repeat-like/Quinoprotein amine dehydrogenase"/>
    <property type="match status" value="2"/>
</dbReference>